<dbReference type="Proteomes" id="UP000247459">
    <property type="component" value="Unassembled WGS sequence"/>
</dbReference>
<evidence type="ECO:0000256" key="1">
    <source>
        <dbReference type="SAM" id="Phobius"/>
    </source>
</evidence>
<keyword evidence="1" id="KW-0472">Membrane</keyword>
<feature type="transmembrane region" description="Helical" evidence="1">
    <location>
        <begin position="40"/>
        <end position="62"/>
    </location>
</feature>
<evidence type="ECO:0000313" key="2">
    <source>
        <dbReference type="EMBL" id="PYY27170.1"/>
    </source>
</evidence>
<feature type="transmembrane region" description="Helical" evidence="1">
    <location>
        <begin position="68"/>
        <end position="89"/>
    </location>
</feature>
<keyword evidence="1" id="KW-1133">Transmembrane helix</keyword>
<sequence length="238" mass="27885">MYRHSVQDQKLKKELYKICFEDITLQNKLLNKRATWFEGIFLLSLAASVILLIVSGILIAFWNTTLSPMYGITMVALLVISLCCMLATISSSRIHIKSQYKDLAFLIGKSKFKLDREVLFSIRCDQVYYYLKNNDYDYNALDDLIAYYSIEGDTIKKNGWVPFAIFTAFIFPFWNETVSKYLNWTEIDQIVPLVLFAILLPMGIWVWRQNVELFIFSKPNNYLEIARILRTVKSFPKF</sequence>
<proteinExistence type="predicted"/>
<name>A0A2W0C4K6_9BACL</name>
<dbReference type="OrthoDB" id="2625029at2"/>
<organism evidence="2 3">
    <name type="scientific">Paenibacillus illinoisensis</name>
    <dbReference type="NCBI Taxonomy" id="59845"/>
    <lineage>
        <taxon>Bacteria</taxon>
        <taxon>Bacillati</taxon>
        <taxon>Bacillota</taxon>
        <taxon>Bacilli</taxon>
        <taxon>Bacillales</taxon>
        <taxon>Paenibacillaceae</taxon>
        <taxon>Paenibacillus</taxon>
    </lineage>
</organism>
<dbReference type="RefSeq" id="WP_110821644.1">
    <property type="nucleotide sequence ID" value="NZ_PRLG01000022.1"/>
</dbReference>
<keyword evidence="1" id="KW-0812">Transmembrane</keyword>
<accession>A0A2W0C4K6</accession>
<dbReference type="AlphaFoldDB" id="A0A2W0C4K6"/>
<comment type="caution">
    <text evidence="2">The sequence shown here is derived from an EMBL/GenBank/DDBJ whole genome shotgun (WGS) entry which is preliminary data.</text>
</comment>
<evidence type="ECO:0000313" key="3">
    <source>
        <dbReference type="Proteomes" id="UP000247459"/>
    </source>
</evidence>
<reference evidence="2 3" key="1">
    <citation type="submission" date="2018-01" db="EMBL/GenBank/DDBJ databases">
        <title>Genome sequence of the PGP bacterium Paenibacillus illinoisensis E3.</title>
        <authorList>
            <person name="Rolli E."/>
            <person name="Marasco R."/>
            <person name="Bessem C."/>
            <person name="Michoud G."/>
            <person name="Gaiarsa S."/>
            <person name="Borin S."/>
            <person name="Daffonchio D."/>
        </authorList>
    </citation>
    <scope>NUCLEOTIDE SEQUENCE [LARGE SCALE GENOMIC DNA]</scope>
    <source>
        <strain evidence="2 3">E3</strain>
    </source>
</reference>
<protein>
    <submittedName>
        <fullName evidence="2">Uncharacterized protein</fullName>
    </submittedName>
</protein>
<gene>
    <name evidence="2" type="ORF">PIL02S_04669</name>
</gene>
<feature type="transmembrane region" description="Helical" evidence="1">
    <location>
        <begin position="187"/>
        <end position="207"/>
    </location>
</feature>
<feature type="transmembrane region" description="Helical" evidence="1">
    <location>
        <begin position="159"/>
        <end position="175"/>
    </location>
</feature>
<dbReference type="EMBL" id="PRLG01000022">
    <property type="protein sequence ID" value="PYY27170.1"/>
    <property type="molecule type" value="Genomic_DNA"/>
</dbReference>